<dbReference type="Gene3D" id="3.30.60.90">
    <property type="match status" value="1"/>
</dbReference>
<feature type="region of interest" description="Disordered" evidence="5">
    <location>
        <begin position="208"/>
        <end position="252"/>
    </location>
</feature>
<dbReference type="Proteomes" id="UP000494106">
    <property type="component" value="Unassembled WGS sequence"/>
</dbReference>
<comment type="caution">
    <text evidence="8">The sequence shown here is derived from an EMBL/GenBank/DDBJ whole genome shotgun (WGS) entry which is preliminary data.</text>
</comment>
<dbReference type="AlphaFoldDB" id="A0A8S1A661"/>
<dbReference type="Pfam" id="PF00569">
    <property type="entry name" value="ZZ"/>
    <property type="match status" value="1"/>
</dbReference>
<organism evidence="8 9">
    <name type="scientific">Arctia plantaginis</name>
    <name type="common">Wood tiger moth</name>
    <name type="synonym">Phalaena plantaginis</name>
    <dbReference type="NCBI Taxonomy" id="874455"/>
    <lineage>
        <taxon>Eukaryota</taxon>
        <taxon>Metazoa</taxon>
        <taxon>Ecdysozoa</taxon>
        <taxon>Arthropoda</taxon>
        <taxon>Hexapoda</taxon>
        <taxon>Insecta</taxon>
        <taxon>Pterygota</taxon>
        <taxon>Neoptera</taxon>
        <taxon>Endopterygota</taxon>
        <taxon>Lepidoptera</taxon>
        <taxon>Glossata</taxon>
        <taxon>Ditrysia</taxon>
        <taxon>Noctuoidea</taxon>
        <taxon>Erebidae</taxon>
        <taxon>Arctiinae</taxon>
        <taxon>Arctia</taxon>
    </lineage>
</organism>
<dbReference type="SUPFAM" id="SSF46934">
    <property type="entry name" value="UBA-like"/>
    <property type="match status" value="1"/>
</dbReference>
<feature type="region of interest" description="Disordered" evidence="5">
    <location>
        <begin position="280"/>
        <end position="321"/>
    </location>
</feature>
<dbReference type="SUPFAM" id="SSF54277">
    <property type="entry name" value="CAD &amp; PB1 domains"/>
    <property type="match status" value="1"/>
</dbReference>
<dbReference type="GO" id="GO:0008270">
    <property type="term" value="F:zinc ion binding"/>
    <property type="evidence" value="ECO:0007669"/>
    <property type="project" value="UniProtKB-KW"/>
</dbReference>
<evidence type="ECO:0000256" key="4">
    <source>
        <dbReference type="PROSITE-ProRule" id="PRU00228"/>
    </source>
</evidence>
<feature type="compositionally biased region" description="Basic and acidic residues" evidence="5">
    <location>
        <begin position="280"/>
        <end position="290"/>
    </location>
</feature>
<evidence type="ECO:0000256" key="2">
    <source>
        <dbReference type="ARBA" id="ARBA00022771"/>
    </source>
</evidence>
<protein>
    <recommendedName>
        <fullName evidence="10">Sequestosome-1</fullName>
    </recommendedName>
</protein>
<evidence type="ECO:0008006" key="10">
    <source>
        <dbReference type="Google" id="ProtNLM"/>
    </source>
</evidence>
<keyword evidence="9" id="KW-1185">Reference proteome</keyword>
<dbReference type="PANTHER" id="PTHR15090">
    <property type="entry name" value="SEQUESTOSOME 1-RELATED"/>
    <property type="match status" value="1"/>
</dbReference>
<evidence type="ECO:0000256" key="3">
    <source>
        <dbReference type="ARBA" id="ARBA00022833"/>
    </source>
</evidence>
<feature type="domain" description="ZZ-type" evidence="7">
    <location>
        <begin position="127"/>
        <end position="177"/>
    </location>
</feature>
<reference evidence="8 9" key="1">
    <citation type="submission" date="2020-04" db="EMBL/GenBank/DDBJ databases">
        <authorList>
            <person name="Wallbank WR R."/>
            <person name="Pardo Diaz C."/>
            <person name="Kozak K."/>
            <person name="Martin S."/>
            <person name="Jiggins C."/>
            <person name="Moest M."/>
            <person name="Warren A I."/>
            <person name="Byers J.R.P. K."/>
            <person name="Montejo-Kovacevich G."/>
            <person name="Yen C E."/>
        </authorList>
    </citation>
    <scope>NUCLEOTIDE SEQUENCE [LARGE SCALE GENOMIC DNA]</scope>
</reference>
<dbReference type="PANTHER" id="PTHR15090:SF8">
    <property type="entry name" value="ZZ-TYPE ZINC FINGER-CONTAINING PROTEIN"/>
    <property type="match status" value="1"/>
</dbReference>
<dbReference type="PROSITE" id="PS50135">
    <property type="entry name" value="ZF_ZZ_2"/>
    <property type="match status" value="1"/>
</dbReference>
<dbReference type="SUPFAM" id="SSF57850">
    <property type="entry name" value="RING/U-box"/>
    <property type="match status" value="1"/>
</dbReference>
<evidence type="ECO:0000259" key="7">
    <source>
        <dbReference type="PROSITE" id="PS50135"/>
    </source>
</evidence>
<feature type="region of interest" description="Disordered" evidence="5">
    <location>
        <begin position="360"/>
        <end position="399"/>
    </location>
</feature>
<dbReference type="InterPro" id="IPR015940">
    <property type="entry name" value="UBA"/>
</dbReference>
<dbReference type="InterPro" id="IPR009060">
    <property type="entry name" value="UBA-like_sf"/>
</dbReference>
<evidence type="ECO:0000313" key="8">
    <source>
        <dbReference type="EMBL" id="CAB3239789.1"/>
    </source>
</evidence>
<keyword evidence="2 4" id="KW-0863">Zinc-finger</keyword>
<feature type="compositionally biased region" description="Basic and acidic residues" evidence="5">
    <location>
        <begin position="360"/>
        <end position="371"/>
    </location>
</feature>
<dbReference type="InterPro" id="IPR000433">
    <property type="entry name" value="Znf_ZZ"/>
</dbReference>
<dbReference type="FunFam" id="3.10.20.90:FF:000320">
    <property type="entry name" value="Predicted protein"/>
    <property type="match status" value="1"/>
</dbReference>
<proteinExistence type="predicted"/>
<feature type="domain" description="UBA" evidence="6">
    <location>
        <begin position="525"/>
        <end position="572"/>
    </location>
</feature>
<feature type="compositionally biased region" description="Polar residues" evidence="5">
    <location>
        <begin position="375"/>
        <end position="399"/>
    </location>
</feature>
<dbReference type="InterPro" id="IPR033741">
    <property type="entry name" value="SQSTM_UBA"/>
</dbReference>
<gene>
    <name evidence="8" type="ORF">APLA_LOCUS7993</name>
</gene>
<evidence type="ECO:0000256" key="5">
    <source>
        <dbReference type="SAM" id="MobiDB-lite"/>
    </source>
</evidence>
<dbReference type="CDD" id="cd02340">
    <property type="entry name" value="ZZ_NBR1_like"/>
    <property type="match status" value="1"/>
</dbReference>
<keyword evidence="3" id="KW-0862">Zinc</keyword>
<feature type="region of interest" description="Disordered" evidence="5">
    <location>
        <begin position="481"/>
        <end position="529"/>
    </location>
</feature>
<feature type="compositionally biased region" description="Low complexity" evidence="5">
    <location>
        <begin position="512"/>
        <end position="522"/>
    </location>
</feature>
<feature type="compositionally biased region" description="Polar residues" evidence="5">
    <location>
        <begin position="307"/>
        <end position="321"/>
    </location>
</feature>
<keyword evidence="1" id="KW-0479">Metal-binding</keyword>
<name>A0A8S1A661_ARCPL</name>
<accession>A0A8S1A661</accession>
<evidence type="ECO:0000256" key="1">
    <source>
        <dbReference type="ARBA" id="ARBA00022723"/>
    </source>
</evidence>
<sequence length="576" mass="63520">MENVKEIPIKVYTFWNEKDKPEVRRFGVVKSSVDSFFLLSQRLLEVYPGLKDKNYIVSWKDNDGDDVVISSDMELKTALQFTNYNDLKLYIYCKGEVKKPESNIFIGATNIPGCPAQMPTVIPGNIHLGVICDSCDNTIVGFRYKCTVCDDFDLCSQCEAAGCHPEHCMVRVPTATMPRTLIKAAIKRSRQFLKSVSSNVGEECAYMKRRRDRSGERKHRGHHGGHHGPHGGHHGPHGGHHGPPGGDHHRRPRSSWLETFATYMNEFANLAGDIDLSDDKAKVPQTKPEEQQPQGTQEQVKKAANETVETPKQPEPTTSANVETEIPVIPPVLNVENIKGLLQMFLQDMHSSVLQKENDVEMGQGDRKTPEADNVTVNSETSMKSARSGSKSGSVVSEATADSSINTDFYKEASPEKADDWTMINKEKDLMDVGTTTQTEDIPPIGFNLPEEFQERVRINEGASLYPPLYSSAAVLNPKVPEVTPGAPPSAPVAEGATAAPAQPAPAPAPQPQQTSPQSRPQPRQRHPKPHIDAAIEQMMKMGFTNDGDWLTQLLEHTDGNIASVLDLLTPVNPKK</sequence>
<dbReference type="OrthoDB" id="441278at2759"/>
<dbReference type="Gene3D" id="3.10.20.90">
    <property type="entry name" value="Phosphatidylinositol 3-kinase Catalytic Subunit, Chain A, domain 1"/>
    <property type="match status" value="1"/>
</dbReference>
<dbReference type="SMART" id="SM00291">
    <property type="entry name" value="ZnF_ZZ"/>
    <property type="match status" value="1"/>
</dbReference>
<evidence type="ECO:0000259" key="6">
    <source>
        <dbReference type="PROSITE" id="PS50030"/>
    </source>
</evidence>
<dbReference type="PROSITE" id="PS50030">
    <property type="entry name" value="UBA"/>
    <property type="match status" value="1"/>
</dbReference>
<feature type="compositionally biased region" description="Basic residues" evidence="5">
    <location>
        <begin position="208"/>
        <end position="240"/>
    </location>
</feature>
<dbReference type="InterPro" id="IPR043145">
    <property type="entry name" value="Znf_ZZ_sf"/>
</dbReference>
<dbReference type="EMBL" id="CADEBC010000503">
    <property type="protein sequence ID" value="CAB3239789.1"/>
    <property type="molecule type" value="Genomic_DNA"/>
</dbReference>
<evidence type="ECO:0000313" key="9">
    <source>
        <dbReference type="Proteomes" id="UP000494106"/>
    </source>
</evidence>
<dbReference type="Gene3D" id="1.10.8.10">
    <property type="entry name" value="DNA helicase RuvA subunit, C-terminal domain"/>
    <property type="match status" value="1"/>
</dbReference>
<dbReference type="InterPro" id="IPR052260">
    <property type="entry name" value="Autophagy_Rcpt_SigReg"/>
</dbReference>
<dbReference type="CDD" id="cd14320">
    <property type="entry name" value="UBA_SQSTM"/>
    <property type="match status" value="1"/>
</dbReference>
<dbReference type="PROSITE" id="PS01357">
    <property type="entry name" value="ZF_ZZ_1"/>
    <property type="match status" value="1"/>
</dbReference>